<dbReference type="SUPFAM" id="SSF50447">
    <property type="entry name" value="Translation proteins"/>
    <property type="match status" value="1"/>
</dbReference>
<dbReference type="Gene3D" id="3.40.50.10050">
    <property type="entry name" value="Translation initiation factor IF- 2, domain 3"/>
    <property type="match status" value="1"/>
</dbReference>
<dbReference type="Proteomes" id="UP000245125">
    <property type="component" value="Unassembled WGS sequence"/>
</dbReference>
<keyword evidence="2 7" id="KW-0396">Initiation factor</keyword>
<evidence type="ECO:0000313" key="8">
    <source>
        <dbReference type="Proteomes" id="UP000245125"/>
    </source>
</evidence>
<keyword evidence="4" id="KW-0648">Protein biosynthesis</keyword>
<evidence type="ECO:0000256" key="3">
    <source>
        <dbReference type="ARBA" id="ARBA00022741"/>
    </source>
</evidence>
<dbReference type="InterPro" id="IPR015760">
    <property type="entry name" value="TIF_IF2"/>
</dbReference>
<name>A0A2U3QKF3_9BACT</name>
<evidence type="ECO:0000259" key="6">
    <source>
        <dbReference type="Pfam" id="PF11987"/>
    </source>
</evidence>
<dbReference type="PANTHER" id="PTHR43381:SF5">
    <property type="entry name" value="TR-TYPE G DOMAIN-CONTAINING PROTEIN"/>
    <property type="match status" value="1"/>
</dbReference>
<feature type="domain" description="Translation initiation factor IF- 2" evidence="6">
    <location>
        <begin position="22"/>
        <end position="113"/>
    </location>
</feature>
<dbReference type="Gene3D" id="2.40.30.10">
    <property type="entry name" value="Translation factors"/>
    <property type="match status" value="1"/>
</dbReference>
<dbReference type="InterPro" id="IPR009000">
    <property type="entry name" value="Transl_B-barrel_sf"/>
</dbReference>
<keyword evidence="5" id="KW-0342">GTP-binding</keyword>
<comment type="similarity">
    <text evidence="1">Belongs to the TRAFAC class translation factor GTPase superfamily. Classic translation factor GTPase family. IF-2 subfamily.</text>
</comment>
<evidence type="ECO:0000313" key="7">
    <source>
        <dbReference type="EMBL" id="SPQ01877.1"/>
    </source>
</evidence>
<dbReference type="SUPFAM" id="SSF52156">
    <property type="entry name" value="Initiation factor IF2/eIF5b, domain 3"/>
    <property type="match status" value="1"/>
</dbReference>
<evidence type="ECO:0000256" key="4">
    <source>
        <dbReference type="ARBA" id="ARBA00022917"/>
    </source>
</evidence>
<organism evidence="7 8">
    <name type="scientific">Candidatus Sulfobium mesophilum</name>
    <dbReference type="NCBI Taxonomy" id="2016548"/>
    <lineage>
        <taxon>Bacteria</taxon>
        <taxon>Pseudomonadati</taxon>
        <taxon>Nitrospirota</taxon>
        <taxon>Nitrospiria</taxon>
        <taxon>Nitrospirales</taxon>
        <taxon>Nitrospiraceae</taxon>
        <taxon>Candidatus Sulfobium</taxon>
    </lineage>
</organism>
<dbReference type="EMBL" id="OUUY01000127">
    <property type="protein sequence ID" value="SPQ01877.1"/>
    <property type="molecule type" value="Genomic_DNA"/>
</dbReference>
<dbReference type="GO" id="GO:0005737">
    <property type="term" value="C:cytoplasm"/>
    <property type="evidence" value="ECO:0007669"/>
    <property type="project" value="TreeGrafter"/>
</dbReference>
<keyword evidence="3" id="KW-0547">Nucleotide-binding</keyword>
<accession>A0A2U3QKF3</accession>
<evidence type="ECO:0000256" key="1">
    <source>
        <dbReference type="ARBA" id="ARBA00007733"/>
    </source>
</evidence>
<dbReference type="PANTHER" id="PTHR43381">
    <property type="entry name" value="TRANSLATION INITIATION FACTOR IF-2-RELATED"/>
    <property type="match status" value="1"/>
</dbReference>
<dbReference type="InterPro" id="IPR023115">
    <property type="entry name" value="TIF_IF2_dom3"/>
</dbReference>
<dbReference type="GO" id="GO:0003743">
    <property type="term" value="F:translation initiation factor activity"/>
    <property type="evidence" value="ECO:0007669"/>
    <property type="project" value="UniProtKB-KW"/>
</dbReference>
<reference evidence="8" key="1">
    <citation type="submission" date="2018-03" db="EMBL/GenBank/DDBJ databases">
        <authorList>
            <person name="Zecchin S."/>
        </authorList>
    </citation>
    <scope>NUCLEOTIDE SEQUENCE [LARGE SCALE GENOMIC DNA]</scope>
</reference>
<dbReference type="GO" id="GO:0005525">
    <property type="term" value="F:GTP binding"/>
    <property type="evidence" value="ECO:0007669"/>
    <property type="project" value="UniProtKB-KW"/>
</dbReference>
<dbReference type="FunFam" id="3.40.50.10050:FF:000001">
    <property type="entry name" value="Translation initiation factor IF-2"/>
    <property type="match status" value="1"/>
</dbReference>
<dbReference type="OrthoDB" id="5511241at2"/>
<dbReference type="Pfam" id="PF11987">
    <property type="entry name" value="IF-2"/>
    <property type="match status" value="1"/>
</dbReference>
<evidence type="ECO:0000256" key="5">
    <source>
        <dbReference type="ARBA" id="ARBA00023134"/>
    </source>
</evidence>
<proteinExistence type="inferred from homology"/>
<evidence type="ECO:0000256" key="2">
    <source>
        <dbReference type="ARBA" id="ARBA00022540"/>
    </source>
</evidence>
<dbReference type="InterPro" id="IPR036925">
    <property type="entry name" value="TIF_IF2_dom3_sf"/>
</dbReference>
<protein>
    <submittedName>
        <fullName evidence="7">Translation initiation factor 2 (IF-2 GTPase)-like</fullName>
    </submittedName>
</protein>
<gene>
    <name evidence="7" type="ORF">NBG4_770008</name>
</gene>
<keyword evidence="8" id="KW-1185">Reference proteome</keyword>
<dbReference type="AlphaFoldDB" id="A0A2U3QKF3"/>
<sequence length="235" mass="25269">MRMSVGKDTDIRLSTGAAKPPPRLEIVLKCDSIGSMEGVTAALSKVPVTGVEILTIHSGVGAVTQSDVLIAETASRLIVGFQVGVVAGLEKILRERHVEIRLYDIIYKLSDDVNTIAQGMVSRAAEEEITGSGKVVALFKSTRKGIIIGCEVGMGHLAVGQHFRIISAMGPIYSGTIESLHIGEQSVQKATPGQKAGIKIKNFNRAKIGDLVESYRPQPFSKGRPWEPKGEVIRR</sequence>